<dbReference type="EMBL" id="CAJVPT010029239">
    <property type="protein sequence ID" value="CAG8689811.1"/>
    <property type="molecule type" value="Genomic_DNA"/>
</dbReference>
<proteinExistence type="predicted"/>
<name>A0ACA9P407_9GLOM</name>
<evidence type="ECO:0000313" key="2">
    <source>
        <dbReference type="Proteomes" id="UP000789525"/>
    </source>
</evidence>
<organism evidence="1 2">
    <name type="scientific">Acaulospora colombiana</name>
    <dbReference type="NCBI Taxonomy" id="27376"/>
    <lineage>
        <taxon>Eukaryota</taxon>
        <taxon>Fungi</taxon>
        <taxon>Fungi incertae sedis</taxon>
        <taxon>Mucoromycota</taxon>
        <taxon>Glomeromycotina</taxon>
        <taxon>Glomeromycetes</taxon>
        <taxon>Diversisporales</taxon>
        <taxon>Acaulosporaceae</taxon>
        <taxon>Acaulospora</taxon>
    </lineage>
</organism>
<accession>A0ACA9P407</accession>
<sequence>VCPGMYLADRLAFHLMVATISMFKAARGLTKCHRQPIGFECRFIPRDDKAKEMHHFPTISDHLSSNSQVTGNESSQPPDQVTPSTAPLVTITSYCQHRKVLALRYGPVNSDFPANGDGDNITIAVDSTCLSI</sequence>
<reference evidence="1" key="1">
    <citation type="submission" date="2021-06" db="EMBL/GenBank/DDBJ databases">
        <authorList>
            <person name="Kallberg Y."/>
            <person name="Tangrot J."/>
            <person name="Rosling A."/>
        </authorList>
    </citation>
    <scope>NUCLEOTIDE SEQUENCE</scope>
    <source>
        <strain evidence="1">CL356</strain>
    </source>
</reference>
<protein>
    <submittedName>
        <fullName evidence="1">17615_t:CDS:1</fullName>
    </submittedName>
</protein>
<gene>
    <name evidence="1" type="ORF">ACOLOM_LOCUS9770</name>
</gene>
<dbReference type="Proteomes" id="UP000789525">
    <property type="component" value="Unassembled WGS sequence"/>
</dbReference>
<evidence type="ECO:0000313" key="1">
    <source>
        <dbReference type="EMBL" id="CAG8689811.1"/>
    </source>
</evidence>
<comment type="caution">
    <text evidence="1">The sequence shown here is derived from an EMBL/GenBank/DDBJ whole genome shotgun (WGS) entry which is preliminary data.</text>
</comment>
<keyword evidence="2" id="KW-1185">Reference proteome</keyword>
<feature type="non-terminal residue" evidence="1">
    <location>
        <position position="1"/>
    </location>
</feature>